<name>A0A8H7D7P3_9AGAR</name>
<evidence type="ECO:0000256" key="17">
    <source>
        <dbReference type="ARBA" id="ARBA00023329"/>
    </source>
</evidence>
<dbReference type="GO" id="GO:0031966">
    <property type="term" value="C:mitochondrial membrane"/>
    <property type="evidence" value="ECO:0007669"/>
    <property type="project" value="UniProtKB-SubCell"/>
</dbReference>
<organism evidence="21 22">
    <name type="scientific">Mycena venus</name>
    <dbReference type="NCBI Taxonomy" id="2733690"/>
    <lineage>
        <taxon>Eukaryota</taxon>
        <taxon>Fungi</taxon>
        <taxon>Dikarya</taxon>
        <taxon>Basidiomycota</taxon>
        <taxon>Agaricomycotina</taxon>
        <taxon>Agaricomycetes</taxon>
        <taxon>Agaricomycetidae</taxon>
        <taxon>Agaricales</taxon>
        <taxon>Marasmiineae</taxon>
        <taxon>Mycenaceae</taxon>
        <taxon>Mycena</taxon>
    </lineage>
</organism>
<keyword evidence="9 19" id="KW-0732">Signal</keyword>
<dbReference type="EMBL" id="JACAZI010000004">
    <property type="protein sequence ID" value="KAF7361873.1"/>
    <property type="molecule type" value="Genomic_DNA"/>
</dbReference>
<dbReference type="InterPro" id="IPR018939">
    <property type="entry name" value="Autophagy-rel_prot_27"/>
</dbReference>
<keyword evidence="13" id="KW-0333">Golgi apparatus</keyword>
<evidence type="ECO:0000256" key="9">
    <source>
        <dbReference type="ARBA" id="ARBA00022729"/>
    </source>
</evidence>
<dbReference type="GO" id="GO:0006914">
    <property type="term" value="P:autophagy"/>
    <property type="evidence" value="ECO:0007669"/>
    <property type="project" value="UniProtKB-KW"/>
</dbReference>
<evidence type="ECO:0000256" key="2">
    <source>
        <dbReference type="ARBA" id="ARBA00004358"/>
    </source>
</evidence>
<keyword evidence="8 18" id="KW-0812">Transmembrane</keyword>
<feature type="signal peptide" evidence="19">
    <location>
        <begin position="1"/>
        <end position="27"/>
    </location>
</feature>
<evidence type="ECO:0000256" key="14">
    <source>
        <dbReference type="ARBA" id="ARBA00023128"/>
    </source>
</evidence>
<dbReference type="GO" id="GO:0030659">
    <property type="term" value="C:cytoplasmic vesicle membrane"/>
    <property type="evidence" value="ECO:0007669"/>
    <property type="project" value="UniProtKB-SubCell"/>
</dbReference>
<dbReference type="GO" id="GO:0015031">
    <property type="term" value="P:protein transport"/>
    <property type="evidence" value="ECO:0007669"/>
    <property type="project" value="UniProtKB-KW"/>
</dbReference>
<evidence type="ECO:0000256" key="16">
    <source>
        <dbReference type="ARBA" id="ARBA00023157"/>
    </source>
</evidence>
<evidence type="ECO:0000256" key="18">
    <source>
        <dbReference type="SAM" id="Phobius"/>
    </source>
</evidence>
<feature type="transmembrane region" description="Helical" evidence="18">
    <location>
        <begin position="220"/>
        <end position="241"/>
    </location>
</feature>
<evidence type="ECO:0000256" key="4">
    <source>
        <dbReference type="ARBA" id="ARBA00004614"/>
    </source>
</evidence>
<proteinExistence type="inferred from homology"/>
<protein>
    <recommendedName>
        <fullName evidence="6">Autophagy-related protein 27</fullName>
    </recommendedName>
</protein>
<dbReference type="InterPro" id="IPR044865">
    <property type="entry name" value="MRH_dom"/>
</dbReference>
<keyword evidence="22" id="KW-1185">Reference proteome</keyword>
<dbReference type="InterPro" id="IPR009011">
    <property type="entry name" value="Man6P_isomerase_rcpt-bd_dom_sf"/>
</dbReference>
<keyword evidence="17" id="KW-0968">Cytoplasmic vesicle</keyword>
<dbReference type="SUPFAM" id="SSF50911">
    <property type="entry name" value="Mannose 6-phosphate receptor domain"/>
    <property type="match status" value="1"/>
</dbReference>
<sequence>MILRPLRNMDLSTLFLLLLSFSIPVSAFEDPFDCHFQVNNLKYDLNPLAGEHVVTRARETPPTREVDSVRISLCSDLERQKDVSDGDQCPSGTRVCLTKTNSKDGSDRIVSVVPIAQTSTLNPSYAPLSSAKGVSILMHGGSYSHPINTTTDVEQSVNITLLCAPDSDPSEPKFLSYDGVRLDLEWSSSAGCGFAAGEDEKNGESPGNGGSSGSGSLSSVGWFLLLLVVGFALYMGLGAYYNYSTYGASGIDLIPHREFFAEVPYMLRDVVSHLCSTVRPRRSSSHRGGYIAV</sequence>
<dbReference type="Gene3D" id="2.70.130.10">
    <property type="entry name" value="Mannose-6-phosphate receptor binding domain"/>
    <property type="match status" value="1"/>
</dbReference>
<evidence type="ECO:0000256" key="15">
    <source>
        <dbReference type="ARBA" id="ARBA00023136"/>
    </source>
</evidence>
<evidence type="ECO:0000256" key="11">
    <source>
        <dbReference type="ARBA" id="ARBA00022989"/>
    </source>
</evidence>
<evidence type="ECO:0000256" key="3">
    <source>
        <dbReference type="ARBA" id="ARBA00004472"/>
    </source>
</evidence>
<dbReference type="PANTHER" id="PTHR15071">
    <property type="entry name" value="MANNOSE-6-PHOSPHATE RECEPTOR FAMILY MEMBER"/>
    <property type="match status" value="1"/>
</dbReference>
<evidence type="ECO:0000313" key="21">
    <source>
        <dbReference type="EMBL" id="KAF7361873.1"/>
    </source>
</evidence>
<dbReference type="PANTHER" id="PTHR15071:SF13">
    <property type="entry name" value="AUTOPHAGY-RELATED PROTEIN 27"/>
    <property type="match status" value="1"/>
</dbReference>
<keyword evidence="15 18" id="KW-0472">Membrane</keyword>
<evidence type="ECO:0000256" key="8">
    <source>
        <dbReference type="ARBA" id="ARBA00022692"/>
    </source>
</evidence>
<keyword evidence="12" id="KW-0072">Autophagy</keyword>
<comment type="caution">
    <text evidence="21">The sequence shown here is derived from an EMBL/GenBank/DDBJ whole genome shotgun (WGS) entry which is preliminary data.</text>
</comment>
<keyword evidence="14" id="KW-0496">Mitochondrion</keyword>
<comment type="subcellular location">
    <subcellularLocation>
        <location evidence="2">Cytoplasmic vesicle membrane</location>
        <topology evidence="2">Single-pass type I membrane protein</topology>
    </subcellularLocation>
    <subcellularLocation>
        <location evidence="4">Golgi apparatus membrane</location>
        <topology evidence="4">Single-pass type I membrane protein</topology>
    </subcellularLocation>
    <subcellularLocation>
        <location evidence="1">Mitochondrion membrane</location>
        <topology evidence="1">Single-pass membrane protein</topology>
    </subcellularLocation>
    <subcellularLocation>
        <location evidence="3">Preautophagosomal structure membrane</location>
        <topology evidence="3">Single-pass type I membrane protein</topology>
    </subcellularLocation>
</comment>
<evidence type="ECO:0000256" key="10">
    <source>
        <dbReference type="ARBA" id="ARBA00022927"/>
    </source>
</evidence>
<keyword evidence="16" id="KW-1015">Disulfide bond</keyword>
<feature type="domain" description="MRH" evidence="20">
    <location>
        <begin position="32"/>
        <end position="194"/>
    </location>
</feature>
<dbReference type="Proteomes" id="UP000620124">
    <property type="component" value="Unassembled WGS sequence"/>
</dbReference>
<dbReference type="GO" id="GO:0000139">
    <property type="term" value="C:Golgi membrane"/>
    <property type="evidence" value="ECO:0007669"/>
    <property type="project" value="UniProtKB-SubCell"/>
</dbReference>
<evidence type="ECO:0000256" key="12">
    <source>
        <dbReference type="ARBA" id="ARBA00023006"/>
    </source>
</evidence>
<dbReference type="GO" id="GO:0034045">
    <property type="term" value="C:phagophore assembly site membrane"/>
    <property type="evidence" value="ECO:0007669"/>
    <property type="project" value="UniProtKB-SubCell"/>
</dbReference>
<evidence type="ECO:0000313" key="22">
    <source>
        <dbReference type="Proteomes" id="UP000620124"/>
    </source>
</evidence>
<dbReference type="Pfam" id="PF09451">
    <property type="entry name" value="ATG27"/>
    <property type="match status" value="1"/>
</dbReference>
<evidence type="ECO:0000256" key="5">
    <source>
        <dbReference type="ARBA" id="ARBA00005363"/>
    </source>
</evidence>
<dbReference type="OrthoDB" id="29460at2759"/>
<keyword evidence="7" id="KW-0813">Transport</keyword>
<evidence type="ECO:0000256" key="1">
    <source>
        <dbReference type="ARBA" id="ARBA00004304"/>
    </source>
</evidence>
<keyword evidence="10" id="KW-0653">Protein transport</keyword>
<evidence type="ECO:0000256" key="7">
    <source>
        <dbReference type="ARBA" id="ARBA00022448"/>
    </source>
</evidence>
<accession>A0A8H7D7P3</accession>
<evidence type="ECO:0000256" key="6">
    <source>
        <dbReference type="ARBA" id="ARBA00013776"/>
    </source>
</evidence>
<gene>
    <name evidence="21" type="ORF">MVEN_00531800</name>
</gene>
<feature type="chain" id="PRO_5034971275" description="Autophagy-related protein 27" evidence="19">
    <location>
        <begin position="28"/>
        <end position="293"/>
    </location>
</feature>
<evidence type="ECO:0000256" key="19">
    <source>
        <dbReference type="SAM" id="SignalP"/>
    </source>
</evidence>
<evidence type="ECO:0000256" key="13">
    <source>
        <dbReference type="ARBA" id="ARBA00023034"/>
    </source>
</evidence>
<dbReference type="AlphaFoldDB" id="A0A8H7D7P3"/>
<evidence type="ECO:0000259" key="20">
    <source>
        <dbReference type="PROSITE" id="PS51914"/>
    </source>
</evidence>
<comment type="similarity">
    <text evidence="5">Belongs to the ATG27 family.</text>
</comment>
<dbReference type="PROSITE" id="PS51914">
    <property type="entry name" value="MRH"/>
    <property type="match status" value="1"/>
</dbReference>
<keyword evidence="11 18" id="KW-1133">Transmembrane helix</keyword>
<reference evidence="21" key="1">
    <citation type="submission" date="2020-05" db="EMBL/GenBank/DDBJ databases">
        <title>Mycena genomes resolve the evolution of fungal bioluminescence.</title>
        <authorList>
            <person name="Tsai I.J."/>
        </authorList>
    </citation>
    <scope>NUCLEOTIDE SEQUENCE</scope>
    <source>
        <strain evidence="21">CCC161011</strain>
    </source>
</reference>